<dbReference type="SUPFAM" id="SSF52047">
    <property type="entry name" value="RNI-like"/>
    <property type="match status" value="1"/>
</dbReference>
<dbReference type="EMBL" id="CAXITT010000152">
    <property type="protein sequence ID" value="CAL1533796.1"/>
    <property type="molecule type" value="Genomic_DNA"/>
</dbReference>
<evidence type="ECO:0000313" key="2">
    <source>
        <dbReference type="Proteomes" id="UP001497497"/>
    </source>
</evidence>
<organism evidence="1 2">
    <name type="scientific">Lymnaea stagnalis</name>
    <name type="common">Great pond snail</name>
    <name type="synonym">Helix stagnalis</name>
    <dbReference type="NCBI Taxonomy" id="6523"/>
    <lineage>
        <taxon>Eukaryota</taxon>
        <taxon>Metazoa</taxon>
        <taxon>Spiralia</taxon>
        <taxon>Lophotrochozoa</taxon>
        <taxon>Mollusca</taxon>
        <taxon>Gastropoda</taxon>
        <taxon>Heterobranchia</taxon>
        <taxon>Euthyneura</taxon>
        <taxon>Panpulmonata</taxon>
        <taxon>Hygrophila</taxon>
        <taxon>Lymnaeoidea</taxon>
        <taxon>Lymnaeidae</taxon>
        <taxon>Lymnaea</taxon>
    </lineage>
</organism>
<dbReference type="Gene3D" id="3.80.10.10">
    <property type="entry name" value="Ribonuclease Inhibitor"/>
    <property type="match status" value="1"/>
</dbReference>
<accession>A0AAV2HNP4</accession>
<name>A0AAV2HNP4_LYMST</name>
<dbReference type="InterPro" id="IPR032675">
    <property type="entry name" value="LRR_dom_sf"/>
</dbReference>
<feature type="non-terminal residue" evidence="1">
    <location>
        <position position="1"/>
    </location>
</feature>
<dbReference type="AlphaFoldDB" id="A0AAV2HNP4"/>
<keyword evidence="2" id="KW-1185">Reference proteome</keyword>
<dbReference type="SMART" id="SM00367">
    <property type="entry name" value="LRR_CC"/>
    <property type="match status" value="4"/>
</dbReference>
<gene>
    <name evidence="1" type="ORF">GSLYS_00007756001</name>
</gene>
<comment type="caution">
    <text evidence="1">The sequence shown here is derived from an EMBL/GenBank/DDBJ whole genome shotgun (WGS) entry which is preliminary data.</text>
</comment>
<dbReference type="Proteomes" id="UP001497497">
    <property type="component" value="Unassembled WGS sequence"/>
</dbReference>
<dbReference type="PANTHER" id="PTHR13318:SF190">
    <property type="entry name" value="PARTNER OF PAIRED, ISOFORM B"/>
    <property type="match status" value="1"/>
</dbReference>
<proteinExistence type="predicted"/>
<dbReference type="GO" id="GO:0019005">
    <property type="term" value="C:SCF ubiquitin ligase complex"/>
    <property type="evidence" value="ECO:0007669"/>
    <property type="project" value="TreeGrafter"/>
</dbReference>
<reference evidence="1 2" key="1">
    <citation type="submission" date="2024-04" db="EMBL/GenBank/DDBJ databases">
        <authorList>
            <consortium name="Genoscope - CEA"/>
            <person name="William W."/>
        </authorList>
    </citation>
    <scope>NUCLEOTIDE SEQUENCE [LARGE SCALE GENOMIC DNA]</scope>
</reference>
<protein>
    <submittedName>
        <fullName evidence="1">Uncharacterized protein</fullName>
    </submittedName>
</protein>
<dbReference type="GO" id="GO:0031146">
    <property type="term" value="P:SCF-dependent proteasomal ubiquitin-dependent protein catabolic process"/>
    <property type="evidence" value="ECO:0007669"/>
    <property type="project" value="TreeGrafter"/>
</dbReference>
<dbReference type="PANTHER" id="PTHR13318">
    <property type="entry name" value="PARTNER OF PAIRED, ISOFORM B-RELATED"/>
    <property type="match status" value="1"/>
</dbReference>
<dbReference type="InterPro" id="IPR006553">
    <property type="entry name" value="Leu-rich_rpt_Cys-con_subtyp"/>
</dbReference>
<sequence>YLYRDNSLCGLELHRIIEKCKDLRKLHAPFSNIDDDSVIFLAEECLFLEDVNFTHCHRLTKDSVFAFSKHSLCLKKINYQDTLIDHRYLLGLVRKCHKLEELIFDCNLNQSSSAADDITQPNNALEAEVKETLDIQVELNQSDEIPFIDMTESADEFELQHDLLKRLSDKDFGNSSHNDSGIGDNSYLLFPDSVQHSPVKWRHCHLKKLSLKYSRAMGQYLQDIISECPDLTYVSLDGAVGLSDKFIMTLAKSCPNLRNLSVSSCALTPKGQSNNGFGDQGLLALTEYSHNLEILSFLYNKRITPVGLTALFHSLDTTLRSLTSVSLCVGNGYACNISVVALHGLKYLSEHSKQQLKDGACTTRGISFMVLHLDFLKRKCH</sequence>
<evidence type="ECO:0000313" key="1">
    <source>
        <dbReference type="EMBL" id="CAL1533796.1"/>
    </source>
</evidence>